<feature type="domain" description="Helicase C-terminal" evidence="17">
    <location>
        <begin position="340"/>
        <end position="499"/>
    </location>
</feature>
<dbReference type="FunFam" id="3.40.50.300:FF:000379">
    <property type="entry name" value="RNA helicase"/>
    <property type="match status" value="1"/>
</dbReference>
<dbReference type="PROSITE" id="PS51192">
    <property type="entry name" value="HELICASE_ATP_BIND_1"/>
    <property type="match status" value="1"/>
</dbReference>
<evidence type="ECO:0000259" key="17">
    <source>
        <dbReference type="PROSITE" id="PS51194"/>
    </source>
</evidence>
<dbReference type="SMART" id="SM00490">
    <property type="entry name" value="HELICc"/>
    <property type="match status" value="1"/>
</dbReference>
<evidence type="ECO:0000256" key="11">
    <source>
        <dbReference type="ARBA" id="ARBA00047984"/>
    </source>
</evidence>
<dbReference type="PROSITE" id="PS51194">
    <property type="entry name" value="HELICASE_CTER"/>
    <property type="match status" value="1"/>
</dbReference>
<evidence type="ECO:0000256" key="13">
    <source>
        <dbReference type="RuleBase" id="RU000492"/>
    </source>
</evidence>
<evidence type="ECO:0000256" key="14">
    <source>
        <dbReference type="RuleBase" id="RU365068"/>
    </source>
</evidence>
<dbReference type="GO" id="GO:0005730">
    <property type="term" value="C:nucleolus"/>
    <property type="evidence" value="ECO:0007669"/>
    <property type="project" value="UniProtKB-SubCell"/>
</dbReference>
<dbReference type="OrthoDB" id="10259640at2759"/>
<evidence type="ECO:0000256" key="9">
    <source>
        <dbReference type="ARBA" id="ARBA00024310"/>
    </source>
</evidence>
<dbReference type="GO" id="GO:0005524">
    <property type="term" value="F:ATP binding"/>
    <property type="evidence" value="ECO:0007669"/>
    <property type="project" value="UniProtKB-UniRule"/>
</dbReference>
<dbReference type="InterPro" id="IPR027417">
    <property type="entry name" value="P-loop_NTPase"/>
</dbReference>
<dbReference type="GO" id="GO:0003724">
    <property type="term" value="F:RNA helicase activity"/>
    <property type="evidence" value="ECO:0007669"/>
    <property type="project" value="UniProtKB-EC"/>
</dbReference>
<dbReference type="Proteomes" id="UP000235388">
    <property type="component" value="Unassembled WGS sequence"/>
</dbReference>
<dbReference type="STRING" id="200324.A0A2N5SY69"/>
<keyword evidence="7 13" id="KW-0067">ATP-binding</keyword>
<dbReference type="Pfam" id="PF00271">
    <property type="entry name" value="Helicase_C"/>
    <property type="match status" value="1"/>
</dbReference>
<evidence type="ECO:0000256" key="3">
    <source>
        <dbReference type="ARBA" id="ARBA00022552"/>
    </source>
</evidence>
<feature type="region of interest" description="Disordered" evidence="15">
    <location>
        <begin position="1"/>
        <end position="96"/>
    </location>
</feature>
<evidence type="ECO:0000256" key="12">
    <source>
        <dbReference type="PROSITE-ProRule" id="PRU00552"/>
    </source>
</evidence>
<feature type="region of interest" description="Disordered" evidence="15">
    <location>
        <begin position="564"/>
        <end position="655"/>
    </location>
</feature>
<feature type="compositionally biased region" description="Acidic residues" evidence="15">
    <location>
        <begin position="48"/>
        <end position="64"/>
    </location>
</feature>
<sequence>MSVKQPKNSKTTTSENKKKNKNKKQKNQELLKEQEPQQETEETHELQEPEIDQDYLELEKDEDAEEKKSKKAKRNQKRLSSTTEQEPAPEFNPTPLHEAACKDPVAAMTSTVEPQSYPTEFSSLDLSLPTAKAIQDMGFTKMTEVQARTIPPLMTGRDVLGAARTGSGKTLAFLIPAVEMLSRLQFKPRNGTGAIIVSPTRELALQIFGVAQELMKHHSQTFAIVIGGANRKAEAEKLVKGVNLLISTPGRLLDHLQNTKGFVFSNLKALVVDEADRILEIGFEDEMRQIISLLPSENRQSMLFSATQTTKVQDLARISLRPGPLYINVDADKQEATVQGLEQGYVVCDSDKRFLLLFTFLKKSLKKKVIVFFSSCNSVKYHAELLNYIDIPVLDLHGKQKQQKRTNTFFEFCNATTGILLCTDVAARGLDIPKVDWIIQFDPPDDPRDYIHRVGRTARAGKSGRSLLFLLPSELGFLRFLKMAKVPLNEYSFPMDKLANVQGQLTKLISKNYYLHQSARDGFRSYIQSYASYSLKKIFDVNKLDLNKVGQAFGFSVPPAVNIPMGSLKNTENKKHKRDEAGGEYGGTEQAGGEDGDDVDEEDNGPAHKKLLVRRPSNANRRKEQLGSKALAKDHYRSNGPRSNPSTTGGKQWSR</sequence>
<dbReference type="PANTHER" id="PTHR24031">
    <property type="entry name" value="RNA HELICASE"/>
    <property type="match status" value="1"/>
</dbReference>
<gene>
    <name evidence="19" type="ORF">PCANC_12676</name>
</gene>
<organism evidence="19 20">
    <name type="scientific">Puccinia coronata f. sp. avenae</name>
    <dbReference type="NCBI Taxonomy" id="200324"/>
    <lineage>
        <taxon>Eukaryota</taxon>
        <taxon>Fungi</taxon>
        <taxon>Dikarya</taxon>
        <taxon>Basidiomycota</taxon>
        <taxon>Pucciniomycotina</taxon>
        <taxon>Pucciniomycetes</taxon>
        <taxon>Pucciniales</taxon>
        <taxon>Pucciniaceae</taxon>
        <taxon>Puccinia</taxon>
    </lineage>
</organism>
<dbReference type="CDD" id="cd18787">
    <property type="entry name" value="SF2_C_DEAD"/>
    <property type="match status" value="1"/>
</dbReference>
<dbReference type="SMART" id="SM00487">
    <property type="entry name" value="DEXDc"/>
    <property type="match status" value="1"/>
</dbReference>
<dbReference type="GO" id="GO:0016887">
    <property type="term" value="F:ATP hydrolysis activity"/>
    <property type="evidence" value="ECO:0007669"/>
    <property type="project" value="RHEA"/>
</dbReference>
<comment type="caution">
    <text evidence="19">The sequence shown here is derived from an EMBL/GenBank/DDBJ whole genome shotgun (WGS) entry which is preliminary data.</text>
</comment>
<evidence type="ECO:0000313" key="19">
    <source>
        <dbReference type="EMBL" id="PLW18178.1"/>
    </source>
</evidence>
<feature type="domain" description="Helicase ATP-binding" evidence="16">
    <location>
        <begin position="150"/>
        <end position="326"/>
    </location>
</feature>
<name>A0A2N5SY69_9BASI</name>
<dbReference type="InterPro" id="IPR000629">
    <property type="entry name" value="RNA-helicase_DEAD-box_CS"/>
</dbReference>
<evidence type="ECO:0000256" key="2">
    <source>
        <dbReference type="ARBA" id="ARBA00022517"/>
    </source>
</evidence>
<keyword evidence="4 13" id="KW-0547">Nucleotide-binding</keyword>
<reference evidence="19 20" key="1">
    <citation type="submission" date="2017-11" db="EMBL/GenBank/DDBJ databases">
        <title>De novo assembly and phasing of dikaryotic genomes from two isolates of Puccinia coronata f. sp. avenae, the causal agent of oat crown rust.</title>
        <authorList>
            <person name="Miller M.E."/>
            <person name="Zhang Y."/>
            <person name="Omidvar V."/>
            <person name="Sperschneider J."/>
            <person name="Schwessinger B."/>
            <person name="Raley C."/>
            <person name="Palmer J.M."/>
            <person name="Garnica D."/>
            <person name="Upadhyaya N."/>
            <person name="Rathjen J."/>
            <person name="Taylor J.M."/>
            <person name="Park R.F."/>
            <person name="Dodds P.N."/>
            <person name="Hirsch C.D."/>
            <person name="Kianian S.F."/>
            <person name="Figueroa M."/>
        </authorList>
    </citation>
    <scope>NUCLEOTIDE SEQUENCE [LARGE SCALE GENOMIC DNA]</scope>
    <source>
        <strain evidence="19">12NC29</strain>
    </source>
</reference>
<evidence type="ECO:0000256" key="5">
    <source>
        <dbReference type="ARBA" id="ARBA00022801"/>
    </source>
</evidence>
<comment type="subcellular location">
    <subcellularLocation>
        <location evidence="1">Nucleus</location>
        <location evidence="1">Nucleolus</location>
    </subcellularLocation>
</comment>
<dbReference type="Gene3D" id="3.40.50.300">
    <property type="entry name" value="P-loop containing nucleotide triphosphate hydrolases"/>
    <property type="match status" value="2"/>
</dbReference>
<dbReference type="InterPro" id="IPR001650">
    <property type="entry name" value="Helicase_C-like"/>
</dbReference>
<dbReference type="InterPro" id="IPR025313">
    <property type="entry name" value="SPB4-like_CTE"/>
</dbReference>
<feature type="short sequence motif" description="Q motif" evidence="12">
    <location>
        <begin position="119"/>
        <end position="147"/>
    </location>
</feature>
<feature type="compositionally biased region" description="Polar residues" evidence="15">
    <location>
        <begin position="640"/>
        <end position="655"/>
    </location>
</feature>
<dbReference type="EMBL" id="PGCJ01000836">
    <property type="protein sequence ID" value="PLW18178.1"/>
    <property type="molecule type" value="Genomic_DNA"/>
</dbReference>
<dbReference type="SUPFAM" id="SSF52540">
    <property type="entry name" value="P-loop containing nucleoside triphosphate hydrolases"/>
    <property type="match status" value="1"/>
</dbReference>
<feature type="compositionally biased region" description="Basic and acidic residues" evidence="15">
    <location>
        <begin position="621"/>
        <end position="637"/>
    </location>
</feature>
<keyword evidence="2" id="KW-0690">Ribosome biogenesis</keyword>
<evidence type="ECO:0000259" key="18">
    <source>
        <dbReference type="PROSITE" id="PS51195"/>
    </source>
</evidence>
<evidence type="ECO:0000256" key="4">
    <source>
        <dbReference type="ARBA" id="ARBA00022741"/>
    </source>
</evidence>
<comment type="similarity">
    <text evidence="10">Belongs to the DEAD box helicase family. DDX18/HAS1 subfamily.</text>
</comment>
<protein>
    <recommendedName>
        <fullName evidence="14">ATP-dependent RNA helicase</fullName>
        <ecNumber evidence="14">3.6.4.13</ecNumber>
    </recommendedName>
</protein>
<dbReference type="CDD" id="cd17942">
    <property type="entry name" value="DEADc_DDX18"/>
    <property type="match status" value="1"/>
</dbReference>
<comment type="domain">
    <text evidence="14">The Q motif is unique to and characteristic of the DEAD box family of RNA helicases and controls ATP binding and hydrolysis.</text>
</comment>
<evidence type="ECO:0000256" key="6">
    <source>
        <dbReference type="ARBA" id="ARBA00022806"/>
    </source>
</evidence>
<dbReference type="EC" id="3.6.4.13" evidence="14"/>
<evidence type="ECO:0000256" key="7">
    <source>
        <dbReference type="ARBA" id="ARBA00022840"/>
    </source>
</evidence>
<proteinExistence type="inferred from homology"/>
<keyword evidence="8 14" id="KW-0694">RNA-binding</keyword>
<dbReference type="AlphaFoldDB" id="A0A2N5SY69"/>
<dbReference type="InterPro" id="IPR014001">
    <property type="entry name" value="Helicase_ATP-bd"/>
</dbReference>
<accession>A0A2N5SY69</accession>
<keyword evidence="20" id="KW-1185">Reference proteome</keyword>
<feature type="compositionally biased region" description="Low complexity" evidence="15">
    <location>
        <begin position="1"/>
        <end position="14"/>
    </location>
</feature>
<comment type="function">
    <text evidence="9">ATP-dependent RNA helicase involved in 40S ribosomal subunit biogenesis. Required for the processing and cleavage of 35S pre-rRNA at sites A0, A1, and A2, leading to mature 18S rRNA.</text>
</comment>
<dbReference type="GO" id="GO:0006364">
    <property type="term" value="P:rRNA processing"/>
    <property type="evidence" value="ECO:0007669"/>
    <property type="project" value="UniProtKB-KW"/>
</dbReference>
<dbReference type="PROSITE" id="PS51195">
    <property type="entry name" value="Q_MOTIF"/>
    <property type="match status" value="1"/>
</dbReference>
<dbReference type="PROSITE" id="PS00039">
    <property type="entry name" value="DEAD_ATP_HELICASE"/>
    <property type="match status" value="1"/>
</dbReference>
<comment type="catalytic activity">
    <reaction evidence="11 14">
        <text>ATP + H2O = ADP + phosphate + H(+)</text>
        <dbReference type="Rhea" id="RHEA:13065"/>
        <dbReference type="ChEBI" id="CHEBI:15377"/>
        <dbReference type="ChEBI" id="CHEBI:15378"/>
        <dbReference type="ChEBI" id="CHEBI:30616"/>
        <dbReference type="ChEBI" id="CHEBI:43474"/>
        <dbReference type="ChEBI" id="CHEBI:456216"/>
        <dbReference type="EC" id="3.6.4.13"/>
    </reaction>
</comment>
<evidence type="ECO:0000256" key="10">
    <source>
        <dbReference type="ARBA" id="ARBA00024357"/>
    </source>
</evidence>
<keyword evidence="3" id="KW-0698">rRNA processing</keyword>
<evidence type="ECO:0000256" key="1">
    <source>
        <dbReference type="ARBA" id="ARBA00004604"/>
    </source>
</evidence>
<dbReference type="GO" id="GO:0003723">
    <property type="term" value="F:RNA binding"/>
    <property type="evidence" value="ECO:0007669"/>
    <property type="project" value="UniProtKB-UniRule"/>
</dbReference>
<evidence type="ECO:0000313" key="20">
    <source>
        <dbReference type="Proteomes" id="UP000235388"/>
    </source>
</evidence>
<dbReference type="Pfam" id="PF13959">
    <property type="entry name" value="CTE_SPB4"/>
    <property type="match status" value="1"/>
</dbReference>
<keyword evidence="6 13" id="KW-0347">Helicase</keyword>
<dbReference type="InterPro" id="IPR011545">
    <property type="entry name" value="DEAD/DEAH_box_helicase_dom"/>
</dbReference>
<dbReference type="InterPro" id="IPR044773">
    <property type="entry name" value="DDX18/Has1_DEADc"/>
</dbReference>
<keyword evidence="5 13" id="KW-0378">Hydrolase</keyword>
<dbReference type="InterPro" id="IPR014014">
    <property type="entry name" value="RNA_helicase_DEAD_Q_motif"/>
</dbReference>
<evidence type="ECO:0000259" key="16">
    <source>
        <dbReference type="PROSITE" id="PS51192"/>
    </source>
</evidence>
<dbReference type="SMART" id="SM01178">
    <property type="entry name" value="DUF4217"/>
    <property type="match status" value="1"/>
</dbReference>
<feature type="compositionally biased region" description="Basic and acidic residues" evidence="15">
    <location>
        <begin position="26"/>
        <end position="47"/>
    </location>
</feature>
<evidence type="ECO:0000256" key="15">
    <source>
        <dbReference type="SAM" id="MobiDB-lite"/>
    </source>
</evidence>
<comment type="function">
    <text evidence="14">RNA helicase.</text>
</comment>
<feature type="compositionally biased region" description="Acidic residues" evidence="15">
    <location>
        <begin position="592"/>
        <end position="604"/>
    </location>
</feature>
<evidence type="ECO:0000256" key="8">
    <source>
        <dbReference type="ARBA" id="ARBA00022884"/>
    </source>
</evidence>
<dbReference type="Pfam" id="PF00270">
    <property type="entry name" value="DEAD"/>
    <property type="match status" value="1"/>
</dbReference>
<feature type="domain" description="DEAD-box RNA helicase Q" evidence="18">
    <location>
        <begin position="119"/>
        <end position="147"/>
    </location>
</feature>